<dbReference type="EMBL" id="JARIHO010000067">
    <property type="protein sequence ID" value="KAJ7314349.1"/>
    <property type="molecule type" value="Genomic_DNA"/>
</dbReference>
<evidence type="ECO:0000313" key="2">
    <source>
        <dbReference type="Proteomes" id="UP001218218"/>
    </source>
</evidence>
<dbReference type="Proteomes" id="UP001218218">
    <property type="component" value="Unassembled WGS sequence"/>
</dbReference>
<protein>
    <submittedName>
        <fullName evidence="1">Uncharacterized protein</fullName>
    </submittedName>
</protein>
<comment type="caution">
    <text evidence="1">The sequence shown here is derived from an EMBL/GenBank/DDBJ whole genome shotgun (WGS) entry which is preliminary data.</text>
</comment>
<name>A0AAD6ZAS2_9AGAR</name>
<sequence length="352" mass="38919">MPHASTQTLEVDLELLSNSTQNSQTTAVVGKHTARFGDLAQTKKLTAVYCAGAEFKRPIDRQQTAIAPALTATNGLDRNTRLSINLAIGFVPDHHVVELLSDILVNPSPELILKILEMFTLLLSFPTDHLPDRAALLSCSLVCQHRSTQPQRPLFRRATTNDPWAPNIYLMPGKRWARTINRIASFLETITADTDKARWLRESVLSIVLRPHSSVTPTDTLAILNNFPNLRELDILGLACLFSDAQLSQLRDEDHVGPITSIGVPACPAVLKLIKAIPTLRMLDVTSNTFQTFPAMPELEGPLGLRLMSFKFCSKWAGPLIAFLIRGHANDDVDDEPLQLYAYMESQAPADP</sequence>
<gene>
    <name evidence="1" type="ORF">DFH08DRAFT_821379</name>
</gene>
<evidence type="ECO:0000313" key="1">
    <source>
        <dbReference type="EMBL" id="KAJ7314349.1"/>
    </source>
</evidence>
<accession>A0AAD6ZAS2</accession>
<reference evidence="1" key="1">
    <citation type="submission" date="2023-03" db="EMBL/GenBank/DDBJ databases">
        <title>Massive genome expansion in bonnet fungi (Mycena s.s.) driven by repeated elements and novel gene families across ecological guilds.</title>
        <authorList>
            <consortium name="Lawrence Berkeley National Laboratory"/>
            <person name="Harder C.B."/>
            <person name="Miyauchi S."/>
            <person name="Viragh M."/>
            <person name="Kuo A."/>
            <person name="Thoen E."/>
            <person name="Andreopoulos B."/>
            <person name="Lu D."/>
            <person name="Skrede I."/>
            <person name="Drula E."/>
            <person name="Henrissat B."/>
            <person name="Morin E."/>
            <person name="Kohler A."/>
            <person name="Barry K."/>
            <person name="LaButti K."/>
            <person name="Morin E."/>
            <person name="Salamov A."/>
            <person name="Lipzen A."/>
            <person name="Mereny Z."/>
            <person name="Hegedus B."/>
            <person name="Baldrian P."/>
            <person name="Stursova M."/>
            <person name="Weitz H."/>
            <person name="Taylor A."/>
            <person name="Grigoriev I.V."/>
            <person name="Nagy L.G."/>
            <person name="Martin F."/>
            <person name="Kauserud H."/>
        </authorList>
    </citation>
    <scope>NUCLEOTIDE SEQUENCE</scope>
    <source>
        <strain evidence="1">CBHHK002</strain>
    </source>
</reference>
<dbReference type="AlphaFoldDB" id="A0AAD6ZAS2"/>
<keyword evidence="2" id="KW-1185">Reference proteome</keyword>
<organism evidence="1 2">
    <name type="scientific">Mycena albidolilacea</name>
    <dbReference type="NCBI Taxonomy" id="1033008"/>
    <lineage>
        <taxon>Eukaryota</taxon>
        <taxon>Fungi</taxon>
        <taxon>Dikarya</taxon>
        <taxon>Basidiomycota</taxon>
        <taxon>Agaricomycotina</taxon>
        <taxon>Agaricomycetes</taxon>
        <taxon>Agaricomycetidae</taxon>
        <taxon>Agaricales</taxon>
        <taxon>Marasmiineae</taxon>
        <taxon>Mycenaceae</taxon>
        <taxon>Mycena</taxon>
    </lineage>
</organism>
<proteinExistence type="predicted"/>